<protein>
    <submittedName>
        <fullName evidence="1">Uncharacterized protein</fullName>
    </submittedName>
</protein>
<dbReference type="Proteomes" id="UP000050164">
    <property type="component" value="Unassembled WGS sequence"/>
</dbReference>
<accession>A0A655AR40</accession>
<reference evidence="1 2" key="1">
    <citation type="submission" date="2015-03" db="EMBL/GenBank/DDBJ databases">
        <authorList>
            <consortium name="Pathogen Informatics"/>
        </authorList>
    </citation>
    <scope>NUCLEOTIDE SEQUENCE [LARGE SCALE GENOMIC DNA]</scope>
    <source>
        <strain evidence="1 2">Bir 185</strain>
    </source>
</reference>
<dbReference type="AlphaFoldDB" id="A0A655AR40"/>
<proteinExistence type="predicted"/>
<evidence type="ECO:0000313" key="2">
    <source>
        <dbReference type="Proteomes" id="UP000050164"/>
    </source>
</evidence>
<name>A0A655AR40_MYCTX</name>
<evidence type="ECO:0000313" key="1">
    <source>
        <dbReference type="EMBL" id="CKU22026.1"/>
    </source>
</evidence>
<sequence>MAVFADISGGGAGAAEVVAEAHLVPAEWPQPNRVGQHDQPAWLGHPQHLGAKLPGARHVFGDIGGQADVYRVVGERQCHA</sequence>
<organism evidence="1 2">
    <name type="scientific">Mycobacterium tuberculosis</name>
    <dbReference type="NCBI Taxonomy" id="1773"/>
    <lineage>
        <taxon>Bacteria</taxon>
        <taxon>Bacillati</taxon>
        <taxon>Actinomycetota</taxon>
        <taxon>Actinomycetes</taxon>
        <taxon>Mycobacteriales</taxon>
        <taxon>Mycobacteriaceae</taxon>
        <taxon>Mycobacterium</taxon>
        <taxon>Mycobacterium tuberculosis complex</taxon>
    </lineage>
</organism>
<gene>
    <name evidence="1" type="ORF">ERS027659_05115</name>
</gene>
<dbReference type="EMBL" id="CNFT01002386">
    <property type="protein sequence ID" value="CKU22026.1"/>
    <property type="molecule type" value="Genomic_DNA"/>
</dbReference>